<sequence>MRKTIQLIAGMAFYSLWSTALSTQLESRSLHSAEDVIPGEPSLFKTYGFKKTPLATNYTRVIPPLLKPSHHLISPNWVFQAQLYQRIAEMRDNEAGHIRIFQSQISNTSIKPGPCEYNFGFENKPGVFLTLQVYIEVSIMAFLTGLSQQASLNISKSALMAIGQVGTRHNVWSLIDVWNTSPFSGPPDTAYPCANRILDSTNAFIVPGSCPRQNPEYPSPRQNLPPLAFSKNGTGARPGSEIKLVFSDPDNKPYLPFDTRTNSSTIPAQFDSQLGVIIVNVADQPGAPTEDCVVAGPLIILEQQGSLILEEPSTV</sequence>
<proteinExistence type="predicted"/>
<feature type="chain" id="PRO_5024786876" description="Ferritin-like domain-containing protein" evidence="1">
    <location>
        <begin position="23"/>
        <end position="315"/>
    </location>
</feature>
<reference evidence="2" key="1">
    <citation type="submission" date="2019-04" db="EMBL/GenBank/DDBJ databases">
        <title>Friends and foes A comparative genomics studyof 23 Aspergillus species from section Flavi.</title>
        <authorList>
            <consortium name="DOE Joint Genome Institute"/>
            <person name="Kjaerbolling I."/>
            <person name="Vesth T."/>
            <person name="Frisvad J.C."/>
            <person name="Nybo J.L."/>
            <person name="Theobald S."/>
            <person name="Kildgaard S."/>
            <person name="Isbrandt T."/>
            <person name="Kuo A."/>
            <person name="Sato A."/>
            <person name="Lyhne E.K."/>
            <person name="Kogle M.E."/>
            <person name="Wiebenga A."/>
            <person name="Kun R.S."/>
            <person name="Lubbers R.J."/>
            <person name="Makela M.R."/>
            <person name="Barry K."/>
            <person name="Chovatia M."/>
            <person name="Clum A."/>
            <person name="Daum C."/>
            <person name="Haridas S."/>
            <person name="He G."/>
            <person name="LaButti K."/>
            <person name="Lipzen A."/>
            <person name="Mondo S."/>
            <person name="Riley R."/>
            <person name="Salamov A."/>
            <person name="Simmons B.A."/>
            <person name="Magnuson J.K."/>
            <person name="Henrissat B."/>
            <person name="Mortensen U.H."/>
            <person name="Larsen T.O."/>
            <person name="Devries R.P."/>
            <person name="Grigoriev I.V."/>
            <person name="Machida M."/>
            <person name="Baker S.E."/>
            <person name="Andersen M.R."/>
        </authorList>
    </citation>
    <scope>NUCLEOTIDE SEQUENCE [LARGE SCALE GENOMIC DNA]</scope>
    <source>
        <strain evidence="2">IBT 14317</strain>
    </source>
</reference>
<accession>A0A5N7CFA9</accession>
<organism evidence="2">
    <name type="scientific">Petromyces alliaceus</name>
    <name type="common">Aspergillus alliaceus</name>
    <dbReference type="NCBI Taxonomy" id="209559"/>
    <lineage>
        <taxon>Eukaryota</taxon>
        <taxon>Fungi</taxon>
        <taxon>Dikarya</taxon>
        <taxon>Ascomycota</taxon>
        <taxon>Pezizomycotina</taxon>
        <taxon>Eurotiomycetes</taxon>
        <taxon>Eurotiomycetidae</taxon>
        <taxon>Eurotiales</taxon>
        <taxon>Aspergillaceae</taxon>
        <taxon>Aspergillus</taxon>
        <taxon>Aspergillus subgen. Circumdati</taxon>
    </lineage>
</organism>
<gene>
    <name evidence="2" type="ORF">BDV23DRAFT_181617</name>
</gene>
<evidence type="ECO:0000313" key="2">
    <source>
        <dbReference type="EMBL" id="KAE8392468.1"/>
    </source>
</evidence>
<dbReference type="AlphaFoldDB" id="A0A5N7CFA9"/>
<dbReference type="EMBL" id="ML735237">
    <property type="protein sequence ID" value="KAE8392468.1"/>
    <property type="molecule type" value="Genomic_DNA"/>
</dbReference>
<protein>
    <recommendedName>
        <fullName evidence="3">Ferritin-like domain-containing protein</fullName>
    </recommendedName>
</protein>
<feature type="signal peptide" evidence="1">
    <location>
        <begin position="1"/>
        <end position="22"/>
    </location>
</feature>
<keyword evidence="1" id="KW-0732">Signal</keyword>
<name>A0A5N7CFA9_PETAA</name>
<evidence type="ECO:0000256" key="1">
    <source>
        <dbReference type="SAM" id="SignalP"/>
    </source>
</evidence>
<dbReference type="OrthoDB" id="1001765at2759"/>
<dbReference type="Proteomes" id="UP000326877">
    <property type="component" value="Unassembled WGS sequence"/>
</dbReference>
<evidence type="ECO:0008006" key="3">
    <source>
        <dbReference type="Google" id="ProtNLM"/>
    </source>
</evidence>